<dbReference type="InterPro" id="IPR050828">
    <property type="entry name" value="C-type_lectin/matrix_domain"/>
</dbReference>
<keyword evidence="2" id="KW-0430">Lectin</keyword>
<dbReference type="SMART" id="SM00034">
    <property type="entry name" value="CLECT"/>
    <property type="match status" value="1"/>
</dbReference>
<dbReference type="GeneTree" id="ENSGT00940000162705"/>
<evidence type="ECO:0000313" key="5">
    <source>
        <dbReference type="Ensembl" id="ENSGEVP00005008578.1"/>
    </source>
</evidence>
<feature type="domain" description="C-type lectin" evidence="4">
    <location>
        <begin position="36"/>
        <end position="113"/>
    </location>
</feature>
<dbReference type="InterPro" id="IPR033992">
    <property type="entry name" value="NKR-like_CTLD"/>
</dbReference>
<dbReference type="PANTHER" id="PTHR45710:SF35">
    <property type="entry name" value="C-TYPE LECTIN DOMAIN FAMILY 2 MEMBER D"/>
    <property type="match status" value="1"/>
</dbReference>
<protein>
    <recommendedName>
        <fullName evidence="4">C-type lectin domain-containing protein</fullName>
    </recommendedName>
</protein>
<name>A0A8C4W073_9SAUR</name>
<reference evidence="5" key="2">
    <citation type="submission" date="2025-09" db="UniProtKB">
        <authorList>
            <consortium name="Ensembl"/>
        </authorList>
    </citation>
    <scope>IDENTIFICATION</scope>
</reference>
<dbReference type="OrthoDB" id="8935730at2759"/>
<dbReference type="PROSITE" id="PS50041">
    <property type="entry name" value="C_TYPE_LECTIN_2"/>
    <property type="match status" value="1"/>
</dbReference>
<evidence type="ECO:0000259" key="4">
    <source>
        <dbReference type="PROSITE" id="PS50041"/>
    </source>
</evidence>
<dbReference type="Ensembl" id="ENSGEVT00005009006.1">
    <property type="protein sequence ID" value="ENSGEVP00005008578.1"/>
    <property type="gene ID" value="ENSGEVG00005006140.1"/>
</dbReference>
<proteinExistence type="predicted"/>
<dbReference type="AlphaFoldDB" id="A0A8C4W073"/>
<comment type="subcellular location">
    <subcellularLocation>
        <location evidence="1">Cell membrane</location>
        <topology evidence="1">Single-pass type II membrane protein</topology>
    </subcellularLocation>
</comment>
<keyword evidence="6" id="KW-1185">Reference proteome</keyword>
<evidence type="ECO:0000256" key="2">
    <source>
        <dbReference type="ARBA" id="ARBA00022734"/>
    </source>
</evidence>
<reference evidence="5" key="1">
    <citation type="submission" date="2025-08" db="UniProtKB">
        <authorList>
            <consortium name="Ensembl"/>
        </authorList>
    </citation>
    <scope>IDENTIFICATION</scope>
</reference>
<evidence type="ECO:0000256" key="3">
    <source>
        <dbReference type="SAM" id="MobiDB-lite"/>
    </source>
</evidence>
<dbReference type="GO" id="GO:0005886">
    <property type="term" value="C:plasma membrane"/>
    <property type="evidence" value="ECO:0007669"/>
    <property type="project" value="UniProtKB-SubCell"/>
</dbReference>
<dbReference type="Gene3D" id="3.10.100.10">
    <property type="entry name" value="Mannose-Binding Protein A, subunit A"/>
    <property type="match status" value="1"/>
</dbReference>
<dbReference type="Pfam" id="PF00059">
    <property type="entry name" value="Lectin_C"/>
    <property type="match status" value="1"/>
</dbReference>
<feature type="region of interest" description="Disordered" evidence="3">
    <location>
        <begin position="1"/>
        <end position="23"/>
    </location>
</feature>
<evidence type="ECO:0000256" key="1">
    <source>
        <dbReference type="ARBA" id="ARBA00004401"/>
    </source>
</evidence>
<dbReference type="InterPro" id="IPR001304">
    <property type="entry name" value="C-type_lectin-like"/>
</dbReference>
<dbReference type="Proteomes" id="UP000694390">
    <property type="component" value="Unassembled WGS sequence"/>
</dbReference>
<dbReference type="CDD" id="cd03593">
    <property type="entry name" value="CLECT_NK_receptors_like"/>
    <property type="match status" value="1"/>
</dbReference>
<dbReference type="InterPro" id="IPR016187">
    <property type="entry name" value="CTDL_fold"/>
</dbReference>
<organism evidence="5 6">
    <name type="scientific">Gopherus evgoodei</name>
    <name type="common">Goodes thornscrub tortoise</name>
    <dbReference type="NCBI Taxonomy" id="1825980"/>
    <lineage>
        <taxon>Eukaryota</taxon>
        <taxon>Metazoa</taxon>
        <taxon>Chordata</taxon>
        <taxon>Craniata</taxon>
        <taxon>Vertebrata</taxon>
        <taxon>Euteleostomi</taxon>
        <taxon>Archelosauria</taxon>
        <taxon>Testudinata</taxon>
        <taxon>Testudines</taxon>
        <taxon>Cryptodira</taxon>
        <taxon>Durocryptodira</taxon>
        <taxon>Testudinoidea</taxon>
        <taxon>Testudinidae</taxon>
        <taxon>Gopherus</taxon>
    </lineage>
</organism>
<dbReference type="PANTHER" id="PTHR45710">
    <property type="entry name" value="C-TYPE LECTIN DOMAIN-CONTAINING PROTEIN 180"/>
    <property type="match status" value="1"/>
</dbReference>
<accession>A0A8C4W073</accession>
<dbReference type="InterPro" id="IPR016186">
    <property type="entry name" value="C-type_lectin-like/link_sf"/>
</dbReference>
<dbReference type="SUPFAM" id="SSF56436">
    <property type="entry name" value="C-type lectin-like"/>
    <property type="match status" value="1"/>
</dbReference>
<sequence length="143" mass="15781">SGNTGTRQAPLEVNPPLARSDPPAAARCCPDGWVGYGGKCYYFSEAEGDWNNSQSNCSSFSASLAEIDTPQEMAFIKRHKDLSEHWIGLRREPVLFLVNGEGGYQGNWLSHKCDSQLMGLRPGIPREDPVICRLSLKASKLLR</sequence>
<dbReference type="GO" id="GO:0030246">
    <property type="term" value="F:carbohydrate binding"/>
    <property type="evidence" value="ECO:0007669"/>
    <property type="project" value="UniProtKB-KW"/>
</dbReference>
<evidence type="ECO:0000313" key="6">
    <source>
        <dbReference type="Proteomes" id="UP000694390"/>
    </source>
</evidence>